<organism evidence="1 2">
    <name type="scientific">Dendrothele bispora (strain CBS 962.96)</name>
    <dbReference type="NCBI Taxonomy" id="1314807"/>
    <lineage>
        <taxon>Eukaryota</taxon>
        <taxon>Fungi</taxon>
        <taxon>Dikarya</taxon>
        <taxon>Basidiomycota</taxon>
        <taxon>Agaricomycotina</taxon>
        <taxon>Agaricomycetes</taxon>
        <taxon>Agaricomycetidae</taxon>
        <taxon>Agaricales</taxon>
        <taxon>Agaricales incertae sedis</taxon>
        <taxon>Dendrothele</taxon>
    </lineage>
</organism>
<dbReference type="EMBL" id="ML179871">
    <property type="protein sequence ID" value="THU80769.1"/>
    <property type="molecule type" value="Genomic_DNA"/>
</dbReference>
<name>A0A4S8KXN8_DENBC</name>
<evidence type="ECO:0000313" key="1">
    <source>
        <dbReference type="EMBL" id="THU80769.1"/>
    </source>
</evidence>
<dbReference type="AlphaFoldDB" id="A0A4S8KXN8"/>
<keyword evidence="2" id="KW-1185">Reference proteome</keyword>
<proteinExistence type="predicted"/>
<reference evidence="1 2" key="1">
    <citation type="journal article" date="2019" name="Nat. Ecol. Evol.">
        <title>Megaphylogeny resolves global patterns of mushroom evolution.</title>
        <authorList>
            <person name="Varga T."/>
            <person name="Krizsan K."/>
            <person name="Foldi C."/>
            <person name="Dima B."/>
            <person name="Sanchez-Garcia M."/>
            <person name="Sanchez-Ramirez S."/>
            <person name="Szollosi G.J."/>
            <person name="Szarkandi J.G."/>
            <person name="Papp V."/>
            <person name="Albert L."/>
            <person name="Andreopoulos W."/>
            <person name="Angelini C."/>
            <person name="Antonin V."/>
            <person name="Barry K.W."/>
            <person name="Bougher N.L."/>
            <person name="Buchanan P."/>
            <person name="Buyck B."/>
            <person name="Bense V."/>
            <person name="Catcheside P."/>
            <person name="Chovatia M."/>
            <person name="Cooper J."/>
            <person name="Damon W."/>
            <person name="Desjardin D."/>
            <person name="Finy P."/>
            <person name="Geml J."/>
            <person name="Haridas S."/>
            <person name="Hughes K."/>
            <person name="Justo A."/>
            <person name="Karasinski D."/>
            <person name="Kautmanova I."/>
            <person name="Kiss B."/>
            <person name="Kocsube S."/>
            <person name="Kotiranta H."/>
            <person name="LaButti K.M."/>
            <person name="Lechner B.E."/>
            <person name="Liimatainen K."/>
            <person name="Lipzen A."/>
            <person name="Lukacs Z."/>
            <person name="Mihaltcheva S."/>
            <person name="Morgado L.N."/>
            <person name="Niskanen T."/>
            <person name="Noordeloos M.E."/>
            <person name="Ohm R.A."/>
            <person name="Ortiz-Santana B."/>
            <person name="Ovrebo C."/>
            <person name="Racz N."/>
            <person name="Riley R."/>
            <person name="Savchenko A."/>
            <person name="Shiryaev A."/>
            <person name="Soop K."/>
            <person name="Spirin V."/>
            <person name="Szebenyi C."/>
            <person name="Tomsovsky M."/>
            <person name="Tulloss R.E."/>
            <person name="Uehling J."/>
            <person name="Grigoriev I.V."/>
            <person name="Vagvolgyi C."/>
            <person name="Papp T."/>
            <person name="Martin F.M."/>
            <person name="Miettinen O."/>
            <person name="Hibbett D.S."/>
            <person name="Nagy L.G."/>
        </authorList>
    </citation>
    <scope>NUCLEOTIDE SEQUENCE [LARGE SCALE GENOMIC DNA]</scope>
    <source>
        <strain evidence="1 2">CBS 962.96</strain>
    </source>
</reference>
<gene>
    <name evidence="1" type="ORF">K435DRAFT_874023</name>
</gene>
<protein>
    <submittedName>
        <fullName evidence="1">Uncharacterized protein</fullName>
    </submittedName>
</protein>
<evidence type="ECO:0000313" key="2">
    <source>
        <dbReference type="Proteomes" id="UP000297245"/>
    </source>
</evidence>
<accession>A0A4S8KXN8</accession>
<sequence length="128" mass="14052">MSLLTVHDIPVTRFHCDFRLTNTVLSSEFAFEHNLQHTASIPLLLDFECRVSSQSATAPSSLISRLRPAAQPSEATIPLTIIRVNPSKAITFYDTCPDKSTLSLRNQALKNPVVKALAAKHISLLVKG</sequence>
<dbReference type="Proteomes" id="UP000297245">
    <property type="component" value="Unassembled WGS sequence"/>
</dbReference>